<feature type="transmembrane region" description="Helical" evidence="1">
    <location>
        <begin position="112"/>
        <end position="135"/>
    </location>
</feature>
<dbReference type="RefSeq" id="WP_006855893.1">
    <property type="nucleotide sequence ID" value="NZ_CABIYH010000010.1"/>
</dbReference>
<keyword evidence="3" id="KW-0808">Transferase</keyword>
<organism evidence="3 8">
    <name type="scientific">Roseburia intestinalis</name>
    <dbReference type="NCBI Taxonomy" id="166486"/>
    <lineage>
        <taxon>Bacteria</taxon>
        <taxon>Bacillati</taxon>
        <taxon>Bacillota</taxon>
        <taxon>Clostridia</taxon>
        <taxon>Lachnospirales</taxon>
        <taxon>Lachnospiraceae</taxon>
        <taxon>Roseburia</taxon>
    </lineage>
</organism>
<gene>
    <name evidence="6" type="ORF">DW856_12940</name>
    <name evidence="7" type="ORF">DWZ31_06525</name>
    <name evidence="3" type="ORF">ERS852572_01542</name>
    <name evidence="5" type="ORF">GCK47_08830</name>
    <name evidence="4" type="ORF">GMD50_12895</name>
</gene>
<evidence type="ECO:0000256" key="1">
    <source>
        <dbReference type="SAM" id="Phobius"/>
    </source>
</evidence>
<dbReference type="EMBL" id="CYXZ01000010">
    <property type="protein sequence ID" value="CUN02051.1"/>
    <property type="molecule type" value="Genomic_DNA"/>
</dbReference>
<keyword evidence="1" id="KW-1133">Transmembrane helix</keyword>
<dbReference type="EMBL" id="QRQN01000006">
    <property type="protein sequence ID" value="RHN09714.1"/>
    <property type="molecule type" value="Genomic_DNA"/>
</dbReference>
<dbReference type="EMBL" id="QSHO01000011">
    <property type="protein sequence ID" value="RHC15982.1"/>
    <property type="molecule type" value="Genomic_DNA"/>
</dbReference>
<evidence type="ECO:0000313" key="9">
    <source>
        <dbReference type="Proteomes" id="UP000283513"/>
    </source>
</evidence>
<dbReference type="Proteomes" id="UP000095350">
    <property type="component" value="Unassembled WGS sequence"/>
</dbReference>
<feature type="transmembrane region" description="Helical" evidence="1">
    <location>
        <begin position="147"/>
        <end position="164"/>
    </location>
</feature>
<protein>
    <submittedName>
        <fullName evidence="4 6">Acyltransferase</fullName>
    </submittedName>
    <submittedName>
        <fullName evidence="3">Fucose 4-O-acetylase and related acetyltransferases</fullName>
    </submittedName>
</protein>
<dbReference type="InterPro" id="IPR052734">
    <property type="entry name" value="Nod_factor_acetyltransferase"/>
</dbReference>
<reference evidence="3 8" key="1">
    <citation type="submission" date="2015-09" db="EMBL/GenBank/DDBJ databases">
        <authorList>
            <consortium name="Pathogen Informatics"/>
        </authorList>
    </citation>
    <scope>NUCLEOTIDE SEQUENCE [LARGE SCALE GENOMIC DNA]</scope>
    <source>
        <strain evidence="3 8">2789STDY5834960</strain>
    </source>
</reference>
<feature type="transmembrane region" description="Helical" evidence="1">
    <location>
        <begin position="63"/>
        <end position="81"/>
    </location>
</feature>
<dbReference type="GeneID" id="61434461"/>
<keyword evidence="4" id="KW-0012">Acyltransferase</keyword>
<evidence type="ECO:0000259" key="2">
    <source>
        <dbReference type="Pfam" id="PF01757"/>
    </source>
</evidence>
<evidence type="ECO:0000313" key="3">
    <source>
        <dbReference type="EMBL" id="CUN02051.1"/>
    </source>
</evidence>
<evidence type="ECO:0000313" key="12">
    <source>
        <dbReference type="Proteomes" id="UP000479531"/>
    </source>
</evidence>
<dbReference type="STRING" id="166486.ERS852572_01542"/>
<dbReference type="EMBL" id="WGGT01000009">
    <property type="protein sequence ID" value="MVQ45807.1"/>
    <property type="molecule type" value="Genomic_DNA"/>
</dbReference>
<dbReference type="GO" id="GO:0016747">
    <property type="term" value="F:acyltransferase activity, transferring groups other than amino-acyl groups"/>
    <property type="evidence" value="ECO:0007669"/>
    <property type="project" value="InterPro"/>
</dbReference>
<accession>A0A173TH75</accession>
<dbReference type="Proteomes" id="UP000283586">
    <property type="component" value="Unassembled WGS sequence"/>
</dbReference>
<reference evidence="9 10" key="2">
    <citation type="submission" date="2018-08" db="EMBL/GenBank/DDBJ databases">
        <title>A genome reference for cultivated species of the human gut microbiota.</title>
        <authorList>
            <person name="Zou Y."/>
            <person name="Xue W."/>
            <person name="Luo G."/>
        </authorList>
    </citation>
    <scope>NUCLEOTIDE SEQUENCE [LARGE SCALE GENOMIC DNA]</scope>
    <source>
        <strain evidence="7 10">AF31-21AC</strain>
        <strain evidence="6 9">AM37-1AC</strain>
    </source>
</reference>
<keyword evidence="1" id="KW-0472">Membrane</keyword>
<feature type="transmembrane region" description="Helical" evidence="1">
    <location>
        <begin position="202"/>
        <end position="223"/>
    </location>
</feature>
<reference evidence="4 11" key="3">
    <citation type="journal article" date="2019" name="Nat. Med.">
        <title>A library of human gut bacterial isolates paired with longitudinal multiomics data enables mechanistic microbiome research.</title>
        <authorList>
            <person name="Poyet M."/>
            <person name="Groussin M."/>
            <person name="Gibbons S.M."/>
            <person name="Avila-Pacheco J."/>
            <person name="Jiang X."/>
            <person name="Kearney S.M."/>
            <person name="Perrotta A.R."/>
            <person name="Berdy B."/>
            <person name="Zhao S."/>
            <person name="Lieberman T.D."/>
            <person name="Swanson P.K."/>
            <person name="Smith M."/>
            <person name="Roesemann S."/>
            <person name="Alexander J.E."/>
            <person name="Rich S.A."/>
            <person name="Livny J."/>
            <person name="Vlamakis H."/>
            <person name="Clish C."/>
            <person name="Bullock K."/>
            <person name="Deik A."/>
            <person name="Scott J."/>
            <person name="Pierce K.A."/>
            <person name="Xavier R.J."/>
            <person name="Alm E.J."/>
        </authorList>
    </citation>
    <scope>NUCLEOTIDE SEQUENCE [LARGE SCALE GENOMIC DNA]</scope>
    <source>
        <strain evidence="4 11">BIOML-A1</strain>
    </source>
</reference>
<evidence type="ECO:0000313" key="10">
    <source>
        <dbReference type="Proteomes" id="UP000283586"/>
    </source>
</evidence>
<feature type="transmembrane region" description="Helical" evidence="1">
    <location>
        <begin position="229"/>
        <end position="254"/>
    </location>
</feature>
<dbReference type="AlphaFoldDB" id="A0A173TH75"/>
<evidence type="ECO:0000313" key="8">
    <source>
        <dbReference type="Proteomes" id="UP000095350"/>
    </source>
</evidence>
<dbReference type="Proteomes" id="UP000478483">
    <property type="component" value="Unassembled WGS sequence"/>
</dbReference>
<dbReference type="InterPro" id="IPR002656">
    <property type="entry name" value="Acyl_transf_3_dom"/>
</dbReference>
<dbReference type="PaxDb" id="166486-ERS852572_01542"/>
<evidence type="ECO:0000313" key="5">
    <source>
        <dbReference type="EMBL" id="MVQ45807.1"/>
    </source>
</evidence>
<dbReference type="EMBL" id="WNAJ01000016">
    <property type="protein sequence ID" value="MTR85929.1"/>
    <property type="molecule type" value="Genomic_DNA"/>
</dbReference>
<evidence type="ECO:0000313" key="4">
    <source>
        <dbReference type="EMBL" id="MTR85929.1"/>
    </source>
</evidence>
<feature type="transmembrane region" description="Helical" evidence="1">
    <location>
        <begin position="308"/>
        <end position="330"/>
    </location>
</feature>
<feature type="domain" description="Acyltransferase 3" evidence="2">
    <location>
        <begin position="5"/>
        <end position="324"/>
    </location>
</feature>
<dbReference type="Proteomes" id="UP000283513">
    <property type="component" value="Unassembled WGS sequence"/>
</dbReference>
<evidence type="ECO:0000313" key="11">
    <source>
        <dbReference type="Proteomes" id="UP000478483"/>
    </source>
</evidence>
<reference evidence="5 12" key="4">
    <citation type="submission" date="2019-10" db="EMBL/GenBank/DDBJ databases">
        <title>Roseburia spp. ameliorate alcoholic fatty liver via restoration of gut barrier function.</title>
        <authorList>
            <person name="Seo B."/>
            <person name="Ko G."/>
        </authorList>
    </citation>
    <scope>NUCLEOTIDE SEQUENCE [LARGE SCALE GENOMIC DNA]</scope>
    <source>
        <strain evidence="5 12">SNUG30017</strain>
    </source>
</reference>
<evidence type="ECO:0000313" key="7">
    <source>
        <dbReference type="EMBL" id="RHN09714.1"/>
    </source>
</evidence>
<feature type="transmembrane region" description="Helical" evidence="1">
    <location>
        <begin position="266"/>
        <end position="288"/>
    </location>
</feature>
<feature type="transmembrane region" description="Helical" evidence="1">
    <location>
        <begin position="170"/>
        <end position="190"/>
    </location>
</feature>
<feature type="transmembrane region" description="Helical" evidence="1">
    <location>
        <begin position="12"/>
        <end position="42"/>
    </location>
</feature>
<sequence length="342" mass="38430">MKRYQYLDVARGFGLLLVIISHSCGLSRFLINYYIPLFFVVSGYIYKEGRSYKENIEHKAKRLLIPYFGYSAVLLAVYVLMGRTLAETKASAFGILYSRYCLYDTTVVKDNVYLFTVANGAMWYLTAFFAASLVYHLVIDRCLSDRKFLIGTLIVLTAITMALADIPVLLPWSIDLACVGTIFMIAGTLLGRAQFFEKKWNIPLIAAVFVIYILTSCLDPGINMSIREYGIYGAFSVPFFIIVGLTGSLLCIWFGKLIENTAPGRFIAYVGKNTIFLLAFHIFALEVVERIASKFIAIPVPGGAVVPFVLYHALRITAAVLGCLAFSEILNRLKKRLRRKTR</sequence>
<proteinExistence type="predicted"/>
<dbReference type="Pfam" id="PF01757">
    <property type="entry name" value="Acyl_transf_3"/>
    <property type="match status" value="1"/>
</dbReference>
<evidence type="ECO:0000313" key="6">
    <source>
        <dbReference type="EMBL" id="RHC15982.1"/>
    </source>
</evidence>
<keyword evidence="1" id="KW-0812">Transmembrane</keyword>
<dbReference type="OrthoDB" id="6623990at2"/>
<dbReference type="PANTHER" id="PTHR37312:SF1">
    <property type="entry name" value="MEMBRANE-BOUND ACYLTRANSFERASE YKRP-RELATED"/>
    <property type="match status" value="1"/>
</dbReference>
<dbReference type="PANTHER" id="PTHR37312">
    <property type="entry name" value="MEMBRANE-BOUND ACYLTRANSFERASE YKRP-RELATED"/>
    <property type="match status" value="1"/>
</dbReference>
<dbReference type="Proteomes" id="UP000479531">
    <property type="component" value="Unassembled WGS sequence"/>
</dbReference>
<name>A0A173TH75_9FIRM</name>